<dbReference type="InterPro" id="IPR016208">
    <property type="entry name" value="Ald_Oxase/xanthine_DH-like"/>
</dbReference>
<dbReference type="Pfam" id="PF01315">
    <property type="entry name" value="Ald_Xan_dh_C"/>
    <property type="match status" value="1"/>
</dbReference>
<dbReference type="Gene3D" id="3.90.1170.50">
    <property type="entry name" value="Aldehyde oxidase/xanthine dehydrogenase, a/b hammerhead"/>
    <property type="match status" value="1"/>
</dbReference>
<keyword evidence="3" id="KW-1185">Reference proteome</keyword>
<dbReference type="RefSeq" id="WP_136451404.1">
    <property type="nucleotide sequence ID" value="NZ_SSTI01000005.1"/>
</dbReference>
<dbReference type="EMBL" id="SSTI01000005">
    <property type="protein sequence ID" value="THG40189.1"/>
    <property type="molecule type" value="Genomic_DNA"/>
</dbReference>
<dbReference type="InterPro" id="IPR036856">
    <property type="entry name" value="Ald_Oxase/Xan_DH_a/b_sf"/>
</dbReference>
<dbReference type="SMART" id="SM01008">
    <property type="entry name" value="Ald_Xan_dh_C"/>
    <property type="match status" value="1"/>
</dbReference>
<dbReference type="InterPro" id="IPR008274">
    <property type="entry name" value="AldOxase/xan_DH_MoCoBD1"/>
</dbReference>
<evidence type="ECO:0000313" key="2">
    <source>
        <dbReference type="EMBL" id="THG40189.1"/>
    </source>
</evidence>
<name>A0ABY2QKJ7_9SPHN</name>
<organism evidence="2 3">
    <name type="scientific">Sphingomonas olei</name>
    <dbReference type="NCBI Taxonomy" id="1886787"/>
    <lineage>
        <taxon>Bacteria</taxon>
        <taxon>Pseudomonadati</taxon>
        <taxon>Pseudomonadota</taxon>
        <taxon>Alphaproteobacteria</taxon>
        <taxon>Sphingomonadales</taxon>
        <taxon>Sphingomonadaceae</taxon>
        <taxon>Sphingomonas</taxon>
    </lineage>
</organism>
<sequence>MTSNASPAPAAPVGIGTALSRVDGLAKVTGAAKYAAEYHVPGLLYGVAVSSRIAKGRITAIDEEAARAVPGVVDIITHKNRPRQAWLDRNWKDEVAIPGDPFKALHDAEILFAGQPIAVVIAESFEAARYAASLVDVSYEEQAHNVDFEASLAEKFLPLPLRRRNSFHPPKNHGDAQAAYDAAPLKHAATYHLATEHHNPMEMHASTVEWHGDGTITVYDKTQGSQGVQAYLASAFGLGKKNVRVVNAYVGGGFGSGLRPQWQVQLATMAAIHLERSVRVVMTRAQMFTHAHRPECTYSIRLGTDTDGKLSAVLGDATTSTSRFESNMEDIVTWGMMNYASPNIHGEYTIAPRDTYTSADMRAPGAATGMTLFEIAVDEMAYRAKVDPLEFRLLNYSDIDNMNRTPFTSKALREAYREGAARFGWERRSPEPRSMRDGRELIGWGVATGMWDAQFSKTAASAKLSANGDLEVASATSDIGTGTYTVMAQVAADTLGLPPERITARLGDSDLPTAPVQGGSWAAASTGAAVQLACEAVAKQLFKAAHKLKDSPFANASFDDVICADGELRLRDGSAAMPFTEIMRAAGLPSIEVEETATPGVGDMISMARKSRNTHSAIFCEVRVDEELNQVRVTRVVNAVAAGRIINPKTARSQILGGVVMAIGMALHEETFADRQLGRWMNHNLAEYHVPAHADVHDIDVIFVDEPDPEVTPLGVKGLGEIGIVGTAAAIANAIYHATGKRIRSLPITIDKLLAADAD</sequence>
<dbReference type="PANTHER" id="PTHR11908">
    <property type="entry name" value="XANTHINE DEHYDROGENASE"/>
    <property type="match status" value="1"/>
</dbReference>
<dbReference type="Gene3D" id="3.30.365.10">
    <property type="entry name" value="Aldehyde oxidase/xanthine dehydrogenase, molybdopterin binding domain"/>
    <property type="match status" value="4"/>
</dbReference>
<dbReference type="SUPFAM" id="SSF54665">
    <property type="entry name" value="CO dehydrogenase molybdoprotein N-domain-like"/>
    <property type="match status" value="1"/>
</dbReference>
<dbReference type="InterPro" id="IPR000674">
    <property type="entry name" value="Ald_Oxase/Xan_DH_a/b"/>
</dbReference>
<dbReference type="InterPro" id="IPR046867">
    <property type="entry name" value="AldOxase/xan_DH_MoCoBD2"/>
</dbReference>
<protein>
    <submittedName>
        <fullName evidence="2">Xanthine dehydrogenase family protein molybdopterin-binding subunit</fullName>
    </submittedName>
</protein>
<reference evidence="2 3" key="1">
    <citation type="submission" date="2019-04" db="EMBL/GenBank/DDBJ databases">
        <title>Microbes associate with the intestines of laboratory mice.</title>
        <authorList>
            <person name="Navarre W."/>
            <person name="Wong E."/>
            <person name="Huang K.C."/>
            <person name="Tropini C."/>
            <person name="Ng K."/>
            <person name="Yu B."/>
        </authorList>
    </citation>
    <scope>NUCLEOTIDE SEQUENCE [LARGE SCALE GENOMIC DNA]</scope>
    <source>
        <strain evidence="2 3">NM83_B4-11</strain>
    </source>
</reference>
<dbReference type="PANTHER" id="PTHR11908:SF153">
    <property type="entry name" value="DEHYDROGENASE"/>
    <property type="match status" value="1"/>
</dbReference>
<proteinExistence type="predicted"/>
<dbReference type="Pfam" id="PF02738">
    <property type="entry name" value="MoCoBD_1"/>
    <property type="match status" value="1"/>
</dbReference>
<dbReference type="InterPro" id="IPR037165">
    <property type="entry name" value="AldOxase/xan_DH_Mopterin-bd_sf"/>
</dbReference>
<evidence type="ECO:0000259" key="1">
    <source>
        <dbReference type="SMART" id="SM01008"/>
    </source>
</evidence>
<accession>A0ABY2QKJ7</accession>
<dbReference type="SUPFAM" id="SSF56003">
    <property type="entry name" value="Molybdenum cofactor-binding domain"/>
    <property type="match status" value="1"/>
</dbReference>
<comment type="caution">
    <text evidence="2">The sequence shown here is derived from an EMBL/GenBank/DDBJ whole genome shotgun (WGS) entry which is preliminary data.</text>
</comment>
<dbReference type="Proteomes" id="UP000308038">
    <property type="component" value="Unassembled WGS sequence"/>
</dbReference>
<gene>
    <name evidence="2" type="ORF">E5988_08395</name>
</gene>
<evidence type="ECO:0000313" key="3">
    <source>
        <dbReference type="Proteomes" id="UP000308038"/>
    </source>
</evidence>
<feature type="domain" description="Aldehyde oxidase/xanthine dehydrogenase a/b hammerhead" evidence="1">
    <location>
        <begin position="29"/>
        <end position="143"/>
    </location>
</feature>
<dbReference type="Pfam" id="PF20256">
    <property type="entry name" value="MoCoBD_2"/>
    <property type="match status" value="1"/>
</dbReference>